<evidence type="ECO:0000256" key="7">
    <source>
        <dbReference type="SAM" id="Phobius"/>
    </source>
</evidence>
<dbReference type="PANTHER" id="PTHR30213:SF0">
    <property type="entry name" value="UPF0761 MEMBRANE PROTEIN YIHY"/>
    <property type="match status" value="1"/>
</dbReference>
<keyword evidence="3 7" id="KW-0812">Transmembrane</keyword>
<feature type="transmembrane region" description="Helical" evidence="7">
    <location>
        <begin position="241"/>
        <end position="268"/>
    </location>
</feature>
<keyword evidence="4 7" id="KW-1133">Transmembrane helix</keyword>
<evidence type="ECO:0000313" key="8">
    <source>
        <dbReference type="EMBL" id="MFC5068569.1"/>
    </source>
</evidence>
<evidence type="ECO:0000256" key="4">
    <source>
        <dbReference type="ARBA" id="ARBA00022989"/>
    </source>
</evidence>
<dbReference type="PANTHER" id="PTHR30213">
    <property type="entry name" value="INNER MEMBRANE PROTEIN YHJD"/>
    <property type="match status" value="1"/>
</dbReference>
<dbReference type="EMBL" id="JBHSJF010000006">
    <property type="protein sequence ID" value="MFC5068569.1"/>
    <property type="molecule type" value="Genomic_DNA"/>
</dbReference>
<feature type="transmembrane region" description="Helical" evidence="7">
    <location>
        <begin position="175"/>
        <end position="196"/>
    </location>
</feature>
<comment type="caution">
    <text evidence="8">The sequence shown here is derived from an EMBL/GenBank/DDBJ whole genome shotgun (WGS) entry which is preliminary data.</text>
</comment>
<dbReference type="Pfam" id="PF03631">
    <property type="entry name" value="Virul_fac_BrkB"/>
    <property type="match status" value="1"/>
</dbReference>
<feature type="transmembrane region" description="Helical" evidence="7">
    <location>
        <begin position="89"/>
        <end position="112"/>
    </location>
</feature>
<feature type="transmembrane region" description="Helical" evidence="7">
    <location>
        <begin position="328"/>
        <end position="347"/>
    </location>
</feature>
<dbReference type="RefSeq" id="WP_114957940.1">
    <property type="nucleotide sequence ID" value="NZ_JBHSJF010000006.1"/>
</dbReference>
<feature type="transmembrane region" description="Helical" evidence="7">
    <location>
        <begin position="21"/>
        <end position="49"/>
    </location>
</feature>
<dbReference type="InterPro" id="IPR017039">
    <property type="entry name" value="Virul_fac_BrkB"/>
</dbReference>
<evidence type="ECO:0000256" key="1">
    <source>
        <dbReference type="ARBA" id="ARBA00004651"/>
    </source>
</evidence>
<dbReference type="Proteomes" id="UP001595796">
    <property type="component" value="Unassembled WGS sequence"/>
</dbReference>
<evidence type="ECO:0000256" key="3">
    <source>
        <dbReference type="ARBA" id="ARBA00022692"/>
    </source>
</evidence>
<keyword evidence="2" id="KW-1003">Cell membrane</keyword>
<name>A0ABV9Z1X1_9HYPH</name>
<proteinExistence type="predicted"/>
<comment type="subcellular location">
    <subcellularLocation>
        <location evidence="1">Cell membrane</location>
        <topology evidence="1">Multi-pass membrane protein</topology>
    </subcellularLocation>
</comment>
<sequence>MKSAWAIVYDVYLRFTAHDAWAIASHVAMSVLLALFPFLIVVTALASLIGTPQVASEVIGLAFEGWPESLAAPLAGEITRVLTGRRLDLLTVGVVLLLWTASSAVEAMRVALVRAYGVPDLRTWYFNRLQSTGFMLLGAAGMLVLAVAVVLWSPIWEFAVRYFPEIRAATWSDEFFRYSATGLFLAGGLILAHLWLPPQRVPILFILPGTALTIVLWLVGASVFGYWLARFSNYASTYAGLGGIMAVIFFLYMNSVAFILGGELNAVLASRKRARDTRLAQQGPSPEPGPDAHVGPRKEIIVTDHRTHDTPPRKNATEARQGARGTPVLWVLICGLALAVVALFFFLSTDVQNPPPVPVEQQPVGPSSDATPNNAEPSRLDAPPGPAK</sequence>
<feature type="transmembrane region" description="Helical" evidence="7">
    <location>
        <begin position="203"/>
        <end position="229"/>
    </location>
</feature>
<protein>
    <submittedName>
        <fullName evidence="8">YihY/virulence factor BrkB family protein</fullName>
    </submittedName>
</protein>
<gene>
    <name evidence="8" type="ORF">ACFPFW_11165</name>
</gene>
<reference evidence="9" key="1">
    <citation type="journal article" date="2019" name="Int. J. Syst. Evol. Microbiol.">
        <title>The Global Catalogue of Microorganisms (GCM) 10K type strain sequencing project: providing services to taxonomists for standard genome sequencing and annotation.</title>
        <authorList>
            <consortium name="The Broad Institute Genomics Platform"/>
            <consortium name="The Broad Institute Genome Sequencing Center for Infectious Disease"/>
            <person name="Wu L."/>
            <person name="Ma J."/>
        </authorList>
    </citation>
    <scope>NUCLEOTIDE SEQUENCE [LARGE SCALE GENOMIC DNA]</scope>
    <source>
        <strain evidence="9">CGMCC 1.16444</strain>
    </source>
</reference>
<feature type="transmembrane region" description="Helical" evidence="7">
    <location>
        <begin position="133"/>
        <end position="155"/>
    </location>
</feature>
<keyword evidence="9" id="KW-1185">Reference proteome</keyword>
<evidence type="ECO:0000256" key="2">
    <source>
        <dbReference type="ARBA" id="ARBA00022475"/>
    </source>
</evidence>
<feature type="region of interest" description="Disordered" evidence="6">
    <location>
        <begin position="354"/>
        <end position="388"/>
    </location>
</feature>
<evidence type="ECO:0000313" key="9">
    <source>
        <dbReference type="Proteomes" id="UP001595796"/>
    </source>
</evidence>
<evidence type="ECO:0000256" key="6">
    <source>
        <dbReference type="SAM" id="MobiDB-lite"/>
    </source>
</evidence>
<organism evidence="8 9">
    <name type="scientific">Flaviflagellibacter deserti</name>
    <dbReference type="NCBI Taxonomy" id="2267266"/>
    <lineage>
        <taxon>Bacteria</taxon>
        <taxon>Pseudomonadati</taxon>
        <taxon>Pseudomonadota</taxon>
        <taxon>Alphaproteobacteria</taxon>
        <taxon>Hyphomicrobiales</taxon>
        <taxon>Flaviflagellibacter</taxon>
    </lineage>
</organism>
<accession>A0ABV9Z1X1</accession>
<keyword evidence="5 7" id="KW-0472">Membrane</keyword>
<evidence type="ECO:0000256" key="5">
    <source>
        <dbReference type="ARBA" id="ARBA00023136"/>
    </source>
</evidence>
<feature type="region of interest" description="Disordered" evidence="6">
    <location>
        <begin position="277"/>
        <end position="297"/>
    </location>
</feature>